<comment type="caution">
    <text evidence="2">The sequence shown here is derived from an EMBL/GenBank/DDBJ whole genome shotgun (WGS) entry which is preliminary data.</text>
</comment>
<accession>A0AAE0KQH5</accession>
<gene>
    <name evidence="2" type="ORF">CYMTET_33901</name>
</gene>
<dbReference type="AlphaFoldDB" id="A0AAE0KQH5"/>
<organism evidence="2 3">
    <name type="scientific">Cymbomonas tetramitiformis</name>
    <dbReference type="NCBI Taxonomy" id="36881"/>
    <lineage>
        <taxon>Eukaryota</taxon>
        <taxon>Viridiplantae</taxon>
        <taxon>Chlorophyta</taxon>
        <taxon>Pyramimonadophyceae</taxon>
        <taxon>Pyramimonadales</taxon>
        <taxon>Pyramimonadaceae</taxon>
        <taxon>Cymbomonas</taxon>
    </lineage>
</organism>
<dbReference type="Proteomes" id="UP001190700">
    <property type="component" value="Unassembled WGS sequence"/>
</dbReference>
<feature type="compositionally biased region" description="Basic and acidic residues" evidence="1">
    <location>
        <begin position="14"/>
        <end position="40"/>
    </location>
</feature>
<evidence type="ECO:0000313" key="3">
    <source>
        <dbReference type="Proteomes" id="UP001190700"/>
    </source>
</evidence>
<reference evidence="2 3" key="1">
    <citation type="journal article" date="2015" name="Genome Biol. Evol.">
        <title>Comparative Genomics of a Bacterivorous Green Alga Reveals Evolutionary Causalities and Consequences of Phago-Mixotrophic Mode of Nutrition.</title>
        <authorList>
            <person name="Burns J.A."/>
            <person name="Paasch A."/>
            <person name="Narechania A."/>
            <person name="Kim E."/>
        </authorList>
    </citation>
    <scope>NUCLEOTIDE SEQUENCE [LARGE SCALE GENOMIC DNA]</scope>
    <source>
        <strain evidence="2 3">PLY_AMNH</strain>
    </source>
</reference>
<proteinExistence type="predicted"/>
<keyword evidence="3" id="KW-1185">Reference proteome</keyword>
<evidence type="ECO:0000313" key="2">
    <source>
        <dbReference type="EMBL" id="KAK3256997.1"/>
    </source>
</evidence>
<sequence length="618" mass="68051">MEQLSRQLQGSQRAAEERRVSEQRAAEERRVSEQRAAEERWAADRLAAEARETARQLAVDESVAQQIAADKRRAADRRSAEAQLEERLQAVIESQVQRLTLVQASPSGPAESDARGPAAAVSSPVQETPISREEHELVEPASVVTCDVENRGVHSPPEETYAGVAVQPPHTWDFVSLPVKVCAALRENVVAHGKQGVDAQFLFYDAARRYRSLGQVAGCVHSTSQIRKCLKTRVSDNDRVLGSQVVHSLAAALATVTENCARCGCGHAESPVQMWTCQVGTKRSAVALLKTVYLPMCGFCSADVWPGAFDSFPVVSPPPLAAATDTPGDGGGWRTGGPGGGPGGDPGEDGDGDSHFTFRTESSRYVRERRFASRKDEQHALKEALKAVEKVVDKYHKEVEGSSHVFGRLLRFVRQVREVRELEPVRYAMEMVRLGTLAGGSEEPVLSDHSLLSEAARHCFGSLSSEYRELSSVLKEARDGKSLTLDVIVVPLARLVMPDKGEMASIGPFLRRVRQSQDRQSRTVREFWDGVQLAHDIVSMLAIHKLTTPVPEEELLDIFFTGLIPEVRRRVFLVAERQNSSVLTLSRTTSKDRHKLLTWAIEAEQELRHGARAENKLG</sequence>
<feature type="region of interest" description="Disordered" evidence="1">
    <location>
        <begin position="320"/>
        <end position="359"/>
    </location>
</feature>
<feature type="region of interest" description="Disordered" evidence="1">
    <location>
        <begin position="104"/>
        <end position="131"/>
    </location>
</feature>
<feature type="compositionally biased region" description="Polar residues" evidence="1">
    <location>
        <begin position="1"/>
        <end position="12"/>
    </location>
</feature>
<protein>
    <submittedName>
        <fullName evidence="2">Uncharacterized protein</fullName>
    </submittedName>
</protein>
<evidence type="ECO:0000256" key="1">
    <source>
        <dbReference type="SAM" id="MobiDB-lite"/>
    </source>
</evidence>
<feature type="region of interest" description="Disordered" evidence="1">
    <location>
        <begin position="1"/>
        <end position="40"/>
    </location>
</feature>
<feature type="compositionally biased region" description="Gly residues" evidence="1">
    <location>
        <begin position="328"/>
        <end position="345"/>
    </location>
</feature>
<name>A0AAE0KQH5_9CHLO</name>
<dbReference type="EMBL" id="LGRX02021154">
    <property type="protein sequence ID" value="KAK3256997.1"/>
    <property type="molecule type" value="Genomic_DNA"/>
</dbReference>